<dbReference type="Gene3D" id="3.40.50.80">
    <property type="entry name" value="Nucleotide-binding domain of ferredoxin-NADP reductase (FNR) module"/>
    <property type="match status" value="1"/>
</dbReference>
<name>A0ABW5CYE3_9BACT</name>
<dbReference type="InterPro" id="IPR001041">
    <property type="entry name" value="2Fe-2S_ferredoxin-type"/>
</dbReference>
<keyword evidence="3" id="KW-0001">2Fe-2S</keyword>
<gene>
    <name evidence="11" type="ORF">ACFSKP_08785</name>
</gene>
<dbReference type="RefSeq" id="WP_250428051.1">
    <property type="nucleotide sequence ID" value="NZ_JALPRR010000001.1"/>
</dbReference>
<dbReference type="PANTHER" id="PTHR47354">
    <property type="entry name" value="NADH OXIDOREDUCTASE HCR"/>
    <property type="match status" value="1"/>
</dbReference>
<evidence type="ECO:0000256" key="2">
    <source>
        <dbReference type="ARBA" id="ARBA00022630"/>
    </source>
</evidence>
<evidence type="ECO:0000259" key="10">
    <source>
        <dbReference type="PROSITE" id="PS51384"/>
    </source>
</evidence>
<dbReference type="SUPFAM" id="SSF52343">
    <property type="entry name" value="Ferredoxin reductase-like, C-terminal NADP-linked domain"/>
    <property type="match status" value="1"/>
</dbReference>
<evidence type="ECO:0000256" key="5">
    <source>
        <dbReference type="ARBA" id="ARBA00022827"/>
    </source>
</evidence>
<evidence type="ECO:0000256" key="7">
    <source>
        <dbReference type="ARBA" id="ARBA00023004"/>
    </source>
</evidence>
<keyword evidence="7" id="KW-0408">Iron</keyword>
<dbReference type="PROSITE" id="PS51085">
    <property type="entry name" value="2FE2S_FER_2"/>
    <property type="match status" value="1"/>
</dbReference>
<dbReference type="CDD" id="cd00207">
    <property type="entry name" value="fer2"/>
    <property type="match status" value="1"/>
</dbReference>
<keyword evidence="6" id="KW-0560">Oxidoreductase</keyword>
<dbReference type="InterPro" id="IPR008333">
    <property type="entry name" value="Cbr1-like_FAD-bd_dom"/>
</dbReference>
<evidence type="ECO:0000256" key="1">
    <source>
        <dbReference type="ARBA" id="ARBA00001974"/>
    </source>
</evidence>
<keyword evidence="5" id="KW-0274">FAD</keyword>
<comment type="cofactor">
    <cofactor evidence="1">
        <name>FAD</name>
        <dbReference type="ChEBI" id="CHEBI:57692"/>
    </cofactor>
</comment>
<dbReference type="Gene3D" id="3.10.20.30">
    <property type="match status" value="1"/>
</dbReference>
<dbReference type="InterPro" id="IPR001433">
    <property type="entry name" value="OxRdtase_FAD/NAD-bd"/>
</dbReference>
<proteinExistence type="predicted"/>
<evidence type="ECO:0000256" key="4">
    <source>
        <dbReference type="ARBA" id="ARBA00022723"/>
    </source>
</evidence>
<evidence type="ECO:0000313" key="11">
    <source>
        <dbReference type="EMBL" id="MFD2246348.1"/>
    </source>
</evidence>
<protein>
    <submittedName>
        <fullName evidence="11">Flavin reductase family protein</fullName>
    </submittedName>
</protein>
<evidence type="ECO:0000256" key="3">
    <source>
        <dbReference type="ARBA" id="ARBA00022714"/>
    </source>
</evidence>
<organism evidence="11 12">
    <name type="scientific">Pontibacter ruber</name>
    <dbReference type="NCBI Taxonomy" id="1343895"/>
    <lineage>
        <taxon>Bacteria</taxon>
        <taxon>Pseudomonadati</taxon>
        <taxon>Bacteroidota</taxon>
        <taxon>Cytophagia</taxon>
        <taxon>Cytophagales</taxon>
        <taxon>Hymenobacteraceae</taxon>
        <taxon>Pontibacter</taxon>
    </lineage>
</organism>
<feature type="domain" description="FAD-binding FR-type" evidence="10">
    <location>
        <begin position="10"/>
        <end position="113"/>
    </location>
</feature>
<evidence type="ECO:0000256" key="6">
    <source>
        <dbReference type="ARBA" id="ARBA00023002"/>
    </source>
</evidence>
<keyword evidence="12" id="KW-1185">Reference proteome</keyword>
<feature type="domain" description="2Fe-2S ferredoxin-type" evidence="9">
    <location>
        <begin position="267"/>
        <end position="355"/>
    </location>
</feature>
<dbReference type="InterPro" id="IPR012675">
    <property type="entry name" value="Beta-grasp_dom_sf"/>
</dbReference>
<dbReference type="InterPro" id="IPR036010">
    <property type="entry name" value="2Fe-2S_ferredoxin-like_sf"/>
</dbReference>
<dbReference type="PROSITE" id="PS51384">
    <property type="entry name" value="FAD_FR"/>
    <property type="match status" value="1"/>
</dbReference>
<dbReference type="InterPro" id="IPR006058">
    <property type="entry name" value="2Fe2S_fd_BS"/>
</dbReference>
<dbReference type="Pfam" id="PF00111">
    <property type="entry name" value="Fer2"/>
    <property type="match status" value="1"/>
</dbReference>
<dbReference type="InterPro" id="IPR039261">
    <property type="entry name" value="FNR_nucleotide-bd"/>
</dbReference>
<dbReference type="PROSITE" id="PS00197">
    <property type="entry name" value="2FE2S_FER_1"/>
    <property type="match status" value="1"/>
</dbReference>
<dbReference type="Gene3D" id="2.40.30.10">
    <property type="entry name" value="Translation factors"/>
    <property type="match status" value="1"/>
</dbReference>
<keyword evidence="8" id="KW-0411">Iron-sulfur</keyword>
<reference evidence="12" key="1">
    <citation type="journal article" date="2019" name="Int. J. Syst. Evol. Microbiol.">
        <title>The Global Catalogue of Microorganisms (GCM) 10K type strain sequencing project: providing services to taxonomists for standard genome sequencing and annotation.</title>
        <authorList>
            <consortium name="The Broad Institute Genomics Platform"/>
            <consortium name="The Broad Institute Genome Sequencing Center for Infectious Disease"/>
            <person name="Wu L."/>
            <person name="Ma J."/>
        </authorList>
    </citation>
    <scope>NUCLEOTIDE SEQUENCE [LARGE SCALE GENOMIC DNA]</scope>
    <source>
        <strain evidence="12">CGMCC 4.1782</strain>
    </source>
</reference>
<sequence>MANTPEEDTSLYQILTITHITEEAEDVKLFTLEATDSAPVMYTSGQYLTLVHKAPFEEVRRSYSITSSPALQEPLTIGVKRIENGFFSRQLVDHAKVGNKILTTGAAGFFTLPEDTTPYKQVFFLAAGSGITPIFSLLKTVLYAHPHLAVVLLYSNSSRETTMFLEELEQLATDFSNRLHIEFINSNSPNLLRARLHKDLLRTYMDELAIAPYDQVLFYLCGPLNYMRMAFYVLRQEDVPEENIRKETFNAIKTAPPKVLPPDLEHHHVELRFRNKSFSLACQYPDTILKAARKVGVTLPYSCETGRCGNCVARVVSGKVWMSYNEVLSDRETNQGLVLTCVGYPVEGDVVLDIL</sequence>
<dbReference type="InterPro" id="IPR017938">
    <property type="entry name" value="Riboflavin_synthase-like_b-brl"/>
</dbReference>
<dbReference type="InterPro" id="IPR017927">
    <property type="entry name" value="FAD-bd_FR_type"/>
</dbReference>
<dbReference type="SUPFAM" id="SSF54292">
    <property type="entry name" value="2Fe-2S ferredoxin-like"/>
    <property type="match status" value="1"/>
</dbReference>
<keyword evidence="4" id="KW-0479">Metal-binding</keyword>
<dbReference type="Pfam" id="PF00175">
    <property type="entry name" value="NAD_binding_1"/>
    <property type="match status" value="1"/>
</dbReference>
<evidence type="ECO:0000313" key="12">
    <source>
        <dbReference type="Proteomes" id="UP001597374"/>
    </source>
</evidence>
<dbReference type="PANTHER" id="PTHR47354:SF8">
    <property type="entry name" value="1,2-PHENYLACETYL-COA EPOXIDASE, SUBUNIT E"/>
    <property type="match status" value="1"/>
</dbReference>
<keyword evidence="2" id="KW-0285">Flavoprotein</keyword>
<accession>A0ABW5CYE3</accession>
<comment type="caution">
    <text evidence="11">The sequence shown here is derived from an EMBL/GenBank/DDBJ whole genome shotgun (WGS) entry which is preliminary data.</text>
</comment>
<dbReference type="Proteomes" id="UP001597374">
    <property type="component" value="Unassembled WGS sequence"/>
</dbReference>
<dbReference type="PRINTS" id="PR00410">
    <property type="entry name" value="PHEHYDRXLASE"/>
</dbReference>
<evidence type="ECO:0000256" key="8">
    <source>
        <dbReference type="ARBA" id="ARBA00023014"/>
    </source>
</evidence>
<evidence type="ECO:0000259" key="9">
    <source>
        <dbReference type="PROSITE" id="PS51085"/>
    </source>
</evidence>
<dbReference type="EMBL" id="JBHUIM010000001">
    <property type="protein sequence ID" value="MFD2246348.1"/>
    <property type="molecule type" value="Genomic_DNA"/>
</dbReference>
<dbReference type="SUPFAM" id="SSF63380">
    <property type="entry name" value="Riboflavin synthase domain-like"/>
    <property type="match status" value="1"/>
</dbReference>
<dbReference type="Pfam" id="PF00970">
    <property type="entry name" value="FAD_binding_6"/>
    <property type="match status" value="1"/>
</dbReference>
<dbReference type="InterPro" id="IPR050415">
    <property type="entry name" value="MRET"/>
</dbReference>